<proteinExistence type="predicted"/>
<evidence type="ECO:0000313" key="1">
    <source>
        <dbReference type="EMBL" id="SCM74496.1"/>
    </source>
</evidence>
<accession>A0A212LAD2</accession>
<reference evidence="1" key="1">
    <citation type="submission" date="2016-08" db="EMBL/GenBank/DDBJ databases">
        <authorList>
            <person name="Seilhamer J.J."/>
        </authorList>
    </citation>
    <scope>NUCLEOTIDE SEQUENCE</scope>
    <source>
        <strain evidence="1">86-1</strain>
    </source>
</reference>
<dbReference type="EMBL" id="FMJC01000002">
    <property type="protein sequence ID" value="SCM74496.1"/>
    <property type="molecule type" value="Genomic_DNA"/>
</dbReference>
<protein>
    <submittedName>
        <fullName evidence="1">HesB/YadR/YfhF-family protein (Modular protein)</fullName>
    </submittedName>
</protein>
<dbReference type="AlphaFoldDB" id="A0A212LAD2"/>
<name>A0A212LAD2_9BACT</name>
<organism evidence="1">
    <name type="scientific">uncultured Desulfovibrio sp</name>
    <dbReference type="NCBI Taxonomy" id="167968"/>
    <lineage>
        <taxon>Bacteria</taxon>
        <taxon>Pseudomonadati</taxon>
        <taxon>Thermodesulfobacteriota</taxon>
        <taxon>Desulfovibrionia</taxon>
        <taxon>Desulfovibrionales</taxon>
        <taxon>Desulfovibrionaceae</taxon>
        <taxon>Desulfovibrio</taxon>
        <taxon>environmental samples</taxon>
    </lineage>
</organism>
<sequence>MGTRNMEDIMIQLTDTARKELDTFFADKKKDPIRIYLSAG</sequence>
<gene>
    <name evidence="1" type="ORF">KL86DES1_21976</name>
</gene>